<accession>A0ABU6TRD7</accession>
<evidence type="ECO:0000313" key="2">
    <source>
        <dbReference type="EMBL" id="MED6151387.1"/>
    </source>
</evidence>
<protein>
    <submittedName>
        <fullName evidence="2">Uncharacterized protein</fullName>
    </submittedName>
</protein>
<sequence length="123" mass="14135">MARNITGAYVIIIIIIIILIIGEVICSENVELQKTIIERPWTTLYPTASKKSSSSSKPKQTVEECVKKCRKLKHYEESLNCIFNCVFSECSLRFPNVKDRKSWMEKESCIGTLFAKYDILLHS</sequence>
<name>A0ABU6TRD7_9FABA</name>
<evidence type="ECO:0000256" key="1">
    <source>
        <dbReference type="SAM" id="Phobius"/>
    </source>
</evidence>
<dbReference type="Proteomes" id="UP001341840">
    <property type="component" value="Unassembled WGS sequence"/>
</dbReference>
<keyword evidence="3" id="KW-1185">Reference proteome</keyword>
<keyword evidence="1" id="KW-1133">Transmembrane helix</keyword>
<organism evidence="2 3">
    <name type="scientific">Stylosanthes scabra</name>
    <dbReference type="NCBI Taxonomy" id="79078"/>
    <lineage>
        <taxon>Eukaryota</taxon>
        <taxon>Viridiplantae</taxon>
        <taxon>Streptophyta</taxon>
        <taxon>Embryophyta</taxon>
        <taxon>Tracheophyta</taxon>
        <taxon>Spermatophyta</taxon>
        <taxon>Magnoliopsida</taxon>
        <taxon>eudicotyledons</taxon>
        <taxon>Gunneridae</taxon>
        <taxon>Pentapetalae</taxon>
        <taxon>rosids</taxon>
        <taxon>fabids</taxon>
        <taxon>Fabales</taxon>
        <taxon>Fabaceae</taxon>
        <taxon>Papilionoideae</taxon>
        <taxon>50 kb inversion clade</taxon>
        <taxon>dalbergioids sensu lato</taxon>
        <taxon>Dalbergieae</taxon>
        <taxon>Pterocarpus clade</taxon>
        <taxon>Stylosanthes</taxon>
    </lineage>
</organism>
<feature type="transmembrane region" description="Helical" evidence="1">
    <location>
        <begin position="6"/>
        <end position="26"/>
    </location>
</feature>
<comment type="caution">
    <text evidence="2">The sequence shown here is derived from an EMBL/GenBank/DDBJ whole genome shotgun (WGS) entry which is preliminary data.</text>
</comment>
<dbReference type="EMBL" id="JASCZI010091867">
    <property type="protein sequence ID" value="MED6151387.1"/>
    <property type="molecule type" value="Genomic_DNA"/>
</dbReference>
<evidence type="ECO:0000313" key="3">
    <source>
        <dbReference type="Proteomes" id="UP001341840"/>
    </source>
</evidence>
<keyword evidence="1" id="KW-0812">Transmembrane</keyword>
<proteinExistence type="predicted"/>
<keyword evidence="1" id="KW-0472">Membrane</keyword>
<gene>
    <name evidence="2" type="ORF">PIB30_082012</name>
</gene>
<reference evidence="2 3" key="1">
    <citation type="journal article" date="2023" name="Plants (Basel)">
        <title>Bridging the Gap: Combining Genomics and Transcriptomics Approaches to Understand Stylosanthes scabra, an Orphan Legume from the Brazilian Caatinga.</title>
        <authorList>
            <person name="Ferreira-Neto J.R.C."/>
            <person name="da Silva M.D."/>
            <person name="Binneck E."/>
            <person name="de Melo N.F."/>
            <person name="da Silva R.H."/>
            <person name="de Melo A.L.T.M."/>
            <person name="Pandolfi V."/>
            <person name="Bustamante F.O."/>
            <person name="Brasileiro-Vidal A.C."/>
            <person name="Benko-Iseppon A.M."/>
        </authorList>
    </citation>
    <scope>NUCLEOTIDE SEQUENCE [LARGE SCALE GENOMIC DNA]</scope>
    <source>
        <tissue evidence="2">Leaves</tissue>
    </source>
</reference>